<sequence>MKMFLVRIMRGKTRSFLYGALSVFVVTFLLNVMVLRINLIESQGTGPKSEITHELNKEEAYLNYMARGQRKPKAANENEYLKEFLQHSVIKDSNSLTQEKTMNSFQDYKSAINDKNNIILQTLDGRNEEKFVDIKSVNYEDENDYDEDEYDDEDNEENSDEKPPKNKIFEPGDFVNVSKIIFARPLLKYQDVQNNEGSETVDNNEDLIRQNYQTLSGEHIVTDGIYWSDLAEKIVPKGMDQDEAFQFVHRSQHASVKSIHPPSWNKCGRPKNAYVVLDNGSSFCARYRDPHNKLVLGEVMSFYLSRLLGMDNIPVVVLAITNQTSRHWRNVNISSVQWQSGKVVALIQWTPYMETVKSLVSIPKILLKTYESSSVINKNYLRNITLTFNEISELVQWSSMILFDYITGHYDRFASMQDGAEQEHRQGVLSEKVRNLLKSTKTNKLWFIDNESGLFDAYDLIYNTAGNSFIKYHRLMLQTMCVFEKSMVDSISRLHLSENPHLVLEGFAARHEPFLDYFSKDYVYSTFKEKFKDRISEVYNWIQHCKLKNR</sequence>
<accession>A0A8B6FL51</accession>
<dbReference type="GO" id="GO:0005615">
    <property type="term" value="C:extracellular space"/>
    <property type="evidence" value="ECO:0007669"/>
    <property type="project" value="TreeGrafter"/>
</dbReference>
<feature type="compositionally biased region" description="Basic and acidic residues" evidence="1">
    <location>
        <begin position="160"/>
        <end position="169"/>
    </location>
</feature>
<dbReference type="PRINTS" id="PR02072">
    <property type="entry name" value="4JOINTEDBOX1"/>
</dbReference>
<comment type="caution">
    <text evidence="2">The sequence shown here is derived from an EMBL/GenBank/DDBJ whole genome shotgun (WGS) entry which is preliminary data.</text>
</comment>
<gene>
    <name evidence="2" type="ORF">MGAL_10B020568</name>
</gene>
<dbReference type="GO" id="GO:0007267">
    <property type="term" value="P:cell-cell signaling"/>
    <property type="evidence" value="ECO:0007669"/>
    <property type="project" value="TreeGrafter"/>
</dbReference>
<dbReference type="AlphaFoldDB" id="A0A8B6FL51"/>
<keyword evidence="3" id="KW-1185">Reference proteome</keyword>
<dbReference type="EMBL" id="UYJE01007118">
    <property type="protein sequence ID" value="VDI51912.1"/>
    <property type="molecule type" value="Genomic_DNA"/>
</dbReference>
<dbReference type="PANTHER" id="PTHR13147:SF5">
    <property type="entry name" value="FOUR-JOINTED BOX PROTEIN 1"/>
    <property type="match status" value="1"/>
</dbReference>
<dbReference type="InterPro" id="IPR024868">
    <property type="entry name" value="FJX1/FJ"/>
</dbReference>
<dbReference type="Proteomes" id="UP000596742">
    <property type="component" value="Unassembled WGS sequence"/>
</dbReference>
<feature type="region of interest" description="Disordered" evidence="1">
    <location>
        <begin position="136"/>
        <end position="169"/>
    </location>
</feature>
<dbReference type="PANTHER" id="PTHR13147">
    <property type="entry name" value="FOUR-JOINTED BOX PROTEIN 1"/>
    <property type="match status" value="1"/>
</dbReference>
<name>A0A8B6FL51_MYTGA</name>
<evidence type="ECO:0000313" key="3">
    <source>
        <dbReference type="Proteomes" id="UP000596742"/>
    </source>
</evidence>
<evidence type="ECO:0000313" key="2">
    <source>
        <dbReference type="EMBL" id="VDI51912.1"/>
    </source>
</evidence>
<organism evidence="2 3">
    <name type="scientific">Mytilus galloprovincialis</name>
    <name type="common">Mediterranean mussel</name>
    <dbReference type="NCBI Taxonomy" id="29158"/>
    <lineage>
        <taxon>Eukaryota</taxon>
        <taxon>Metazoa</taxon>
        <taxon>Spiralia</taxon>
        <taxon>Lophotrochozoa</taxon>
        <taxon>Mollusca</taxon>
        <taxon>Bivalvia</taxon>
        <taxon>Autobranchia</taxon>
        <taxon>Pteriomorphia</taxon>
        <taxon>Mytilida</taxon>
        <taxon>Mytiloidea</taxon>
        <taxon>Mytilidae</taxon>
        <taxon>Mytilinae</taxon>
        <taxon>Mytilus</taxon>
    </lineage>
</organism>
<protein>
    <submittedName>
        <fullName evidence="2">Four-jointed box protein 1</fullName>
    </submittedName>
</protein>
<reference evidence="2" key="1">
    <citation type="submission" date="2018-11" db="EMBL/GenBank/DDBJ databases">
        <authorList>
            <person name="Alioto T."/>
            <person name="Alioto T."/>
        </authorList>
    </citation>
    <scope>NUCLEOTIDE SEQUENCE</scope>
</reference>
<evidence type="ECO:0000256" key="1">
    <source>
        <dbReference type="SAM" id="MobiDB-lite"/>
    </source>
</evidence>
<proteinExistence type="predicted"/>
<dbReference type="OrthoDB" id="10055077at2759"/>
<feature type="compositionally biased region" description="Acidic residues" evidence="1">
    <location>
        <begin position="139"/>
        <end position="159"/>
    </location>
</feature>